<feature type="signal peptide" evidence="1">
    <location>
        <begin position="1"/>
        <end position="22"/>
    </location>
</feature>
<accession>A0A4Y2CFT3</accession>
<keyword evidence="1" id="KW-0732">Signal</keyword>
<proteinExistence type="predicted"/>
<dbReference type="EMBL" id="BGPR01000183">
    <property type="protein sequence ID" value="GBM02706.1"/>
    <property type="molecule type" value="Genomic_DNA"/>
</dbReference>
<dbReference type="AlphaFoldDB" id="A0A4Y2CFT3"/>
<comment type="caution">
    <text evidence="2">The sequence shown here is derived from an EMBL/GenBank/DDBJ whole genome shotgun (WGS) entry which is preliminary data.</text>
</comment>
<reference evidence="2 3" key="1">
    <citation type="journal article" date="2019" name="Sci. Rep.">
        <title>Orb-weaving spider Araneus ventricosus genome elucidates the spidroin gene catalogue.</title>
        <authorList>
            <person name="Kono N."/>
            <person name="Nakamura H."/>
            <person name="Ohtoshi R."/>
            <person name="Moran D.A.P."/>
            <person name="Shinohara A."/>
            <person name="Yoshida Y."/>
            <person name="Fujiwara M."/>
            <person name="Mori M."/>
            <person name="Tomita M."/>
            <person name="Arakawa K."/>
        </authorList>
    </citation>
    <scope>NUCLEOTIDE SEQUENCE [LARGE SCALE GENOMIC DNA]</scope>
</reference>
<evidence type="ECO:0000256" key="1">
    <source>
        <dbReference type="SAM" id="SignalP"/>
    </source>
</evidence>
<dbReference type="OrthoDB" id="10372333at2759"/>
<sequence length="136" mass="13789">MKHFQLIAIGVVALCFVADVGAVRNFGNNFVGNAQDAVKDFGPIGGILNGIGDVVNYAINGTDSIITEANNFAGNAAREAYHEGKNIIGQGDQDPITGFFSGIGNIISGAANGATNIAGDIANGIGGAANTFFNDI</sequence>
<keyword evidence="3" id="KW-1185">Reference proteome</keyword>
<protein>
    <submittedName>
        <fullName evidence="2">Uncharacterized protein</fullName>
    </submittedName>
</protein>
<feature type="non-terminal residue" evidence="2">
    <location>
        <position position="136"/>
    </location>
</feature>
<name>A0A4Y2CFT3_ARAVE</name>
<evidence type="ECO:0000313" key="2">
    <source>
        <dbReference type="EMBL" id="GBM02706.1"/>
    </source>
</evidence>
<organism evidence="2 3">
    <name type="scientific">Araneus ventricosus</name>
    <name type="common">Orbweaver spider</name>
    <name type="synonym">Epeira ventricosa</name>
    <dbReference type="NCBI Taxonomy" id="182803"/>
    <lineage>
        <taxon>Eukaryota</taxon>
        <taxon>Metazoa</taxon>
        <taxon>Ecdysozoa</taxon>
        <taxon>Arthropoda</taxon>
        <taxon>Chelicerata</taxon>
        <taxon>Arachnida</taxon>
        <taxon>Araneae</taxon>
        <taxon>Araneomorphae</taxon>
        <taxon>Entelegynae</taxon>
        <taxon>Araneoidea</taxon>
        <taxon>Araneidae</taxon>
        <taxon>Araneus</taxon>
    </lineage>
</organism>
<feature type="chain" id="PRO_5021361347" evidence="1">
    <location>
        <begin position="23"/>
        <end position="136"/>
    </location>
</feature>
<gene>
    <name evidence="2" type="ORF">AVEN_40785_1</name>
</gene>
<dbReference type="Proteomes" id="UP000499080">
    <property type="component" value="Unassembled WGS sequence"/>
</dbReference>
<evidence type="ECO:0000313" key="3">
    <source>
        <dbReference type="Proteomes" id="UP000499080"/>
    </source>
</evidence>